<reference evidence="4 6" key="3">
    <citation type="submission" date="2018-12" db="EMBL/GenBank/DDBJ databases">
        <title>Food and Water Safety Consortium.</title>
        <authorList>
            <person name="Tyson S."/>
            <person name="Peterson C.-L."/>
            <person name="Olson A."/>
            <person name="Tyler S."/>
            <person name="Cabral J."/>
            <person name="Lynch T."/>
            <person name="Knox N."/>
            <person name="Van Domselaar G."/>
            <person name="Graham M."/>
        </authorList>
    </citation>
    <scope>NUCLEOTIDE SEQUENCE [LARGE SCALE GENOMIC DNA]</scope>
    <source>
        <strain evidence="4 6">FWSEC0118</strain>
        <plasmid evidence="4">unnamed2</plasmid>
    </source>
</reference>
<dbReference type="PATRIC" id="fig|562.10497.peg.318"/>
<accession>A0A2A2XK96</accession>
<accession>A0A066QJA5</accession>
<dbReference type="RefSeq" id="WP_001098361.1">
    <property type="nucleotide sequence ID" value="NC_025138.1"/>
</dbReference>
<dbReference type="NCBIfam" id="NF033891">
    <property type="entry name" value="surf_exc_IncI1"/>
    <property type="match status" value="1"/>
</dbReference>
<keyword evidence="1" id="KW-0812">Transmembrane</keyword>
<dbReference type="Proteomes" id="UP000309937">
    <property type="component" value="Unassembled WGS sequence"/>
</dbReference>
<evidence type="ECO:0000313" key="6">
    <source>
        <dbReference type="Proteomes" id="UP000309937"/>
    </source>
</evidence>
<reference evidence="2" key="1">
    <citation type="journal article" date="2014" name="J. Antimicrob. Chemother.">
        <title>Nucleotide sequences of 16 transmissible plasmids identified in nine multidrug-resistant Escherichia coli isolates expressing an ESBL phenotype isolated from food-producing animals and healthy humans.</title>
        <authorList>
            <person name="Wang J."/>
            <person name="Stephan R."/>
            <person name="Power K."/>
            <person name="Yan Q."/>
            <person name="Hachler H."/>
            <person name="Fanning S."/>
        </authorList>
    </citation>
    <scope>NUCLEOTIDE SEQUENCE</scope>
    <source>
        <strain evidence="2">Human-2332</strain>
        <plasmid evidence="2">pH2332-107</plasmid>
    </source>
</reference>
<proteinExistence type="predicted"/>
<sequence length="217" mass="25255">MNTTKNRYPSWWGYYYLIRNTYFIFGIPFLLLCSLGFTGMMLTEPYIGTDIQAYLYTCGSWFLLIIPSLWLYLRTKAKKKKILQVVKKIKESSPFAPTSDYEQLSFSKSCYFGIDIKNGTMLYVRIYPNNVMDVIGLDIHNFTRTVAEDGKLEIHTTYVSLPMIPLEISGISSRTLANTMHTMAARGYEYKERFPQMIRYRVKEWEKVAGVPVAEVF</sequence>
<reference evidence="3 5" key="2">
    <citation type="submission" date="2018-07" db="EMBL/GenBank/DDBJ databases">
        <title>Genomic analysis of colistin resistant EHEC isolated from cattle in Japan.</title>
        <authorList>
            <person name="Kusumoto M."/>
            <person name="Misumi W."/>
            <person name="Ogura Y."/>
            <person name="Hayashi T."/>
            <person name="Akiba M."/>
        </authorList>
    </citation>
    <scope>NUCLEOTIDE SEQUENCE [LARGE SCALE GENOMIC DNA]</scope>
    <source>
        <strain evidence="3 5">E2863</strain>
        <plasmid evidence="3 5">pE2863-1</plasmid>
    </source>
</reference>
<keyword evidence="1" id="KW-1133">Transmembrane helix</keyword>
<protein>
    <submittedName>
        <fullName evidence="4">Ethanolamine utilization protein EutE</fullName>
    </submittedName>
    <submittedName>
        <fullName evidence="2">Surface exclusion protein, ExcA</fullName>
    </submittedName>
</protein>
<dbReference type="EMBL" id="RRGJ01000132">
    <property type="protein sequence ID" value="TJQ06066.1"/>
    <property type="molecule type" value="Genomic_DNA"/>
</dbReference>
<evidence type="ECO:0000313" key="4">
    <source>
        <dbReference type="EMBL" id="TJQ06066.1"/>
    </source>
</evidence>
<evidence type="ECO:0000313" key="3">
    <source>
        <dbReference type="EMBL" id="BBF56829.1"/>
    </source>
</evidence>
<evidence type="ECO:0000313" key="5">
    <source>
        <dbReference type="Proteomes" id="UP000281900"/>
    </source>
</evidence>
<dbReference type="AlphaFoldDB" id="A0A066QJA5"/>
<dbReference type="EMBL" id="AP018803">
    <property type="protein sequence ID" value="BBF56829.1"/>
    <property type="molecule type" value="Genomic_DNA"/>
</dbReference>
<gene>
    <name evidence="4" type="ORF">C9Z68_26230</name>
    <name evidence="3" type="ORF">E2863_05424</name>
</gene>
<feature type="transmembrane region" description="Helical" evidence="1">
    <location>
        <begin position="21"/>
        <end position="42"/>
    </location>
</feature>
<organism evidence="2">
    <name type="scientific">Escherichia coli</name>
    <dbReference type="NCBI Taxonomy" id="562"/>
    <lineage>
        <taxon>Bacteria</taxon>
        <taxon>Pseudomonadati</taxon>
        <taxon>Pseudomonadota</taxon>
        <taxon>Gammaproteobacteria</taxon>
        <taxon>Enterobacterales</taxon>
        <taxon>Enterobacteriaceae</taxon>
        <taxon>Escherichia</taxon>
    </lineage>
</organism>
<dbReference type="EMBL" id="KJ484627">
    <property type="protein sequence ID" value="AIF77545.1"/>
    <property type="molecule type" value="Genomic_DNA"/>
</dbReference>
<geneLocation type="plasmid" evidence="4">
    <name>unnamed2</name>
</geneLocation>
<keyword evidence="2" id="KW-0614">Plasmid</keyword>
<dbReference type="InterPro" id="IPR016389">
    <property type="entry name" value="Exclusion-determining_protein"/>
</dbReference>
<feature type="transmembrane region" description="Helical" evidence="1">
    <location>
        <begin position="54"/>
        <end position="73"/>
    </location>
</feature>
<dbReference type="PIRSF" id="PIRSF003281">
    <property type="entry name" value="ExcA"/>
    <property type="match status" value="1"/>
</dbReference>
<dbReference type="Proteomes" id="UP000281900">
    <property type="component" value="Plasmid pE2863-1"/>
</dbReference>
<geneLocation type="plasmid" evidence="2">
    <name>pH2332-107</name>
</geneLocation>
<evidence type="ECO:0000256" key="1">
    <source>
        <dbReference type="SAM" id="Phobius"/>
    </source>
</evidence>
<evidence type="ECO:0000313" key="2">
    <source>
        <dbReference type="EMBL" id="AIF77545.1"/>
    </source>
</evidence>
<geneLocation type="plasmid" evidence="3 5">
    <name>pE2863-1</name>
</geneLocation>
<keyword evidence="1" id="KW-0472">Membrane</keyword>
<name>A0A066QJA5_ECOLX</name>